<evidence type="ECO:0000256" key="2">
    <source>
        <dbReference type="ARBA" id="ARBA00022676"/>
    </source>
</evidence>
<protein>
    <submittedName>
        <fullName evidence="4">Uncharacterized protein</fullName>
    </submittedName>
</protein>
<gene>
    <name evidence="4" type="ORF">EEDITHA_LOCUS10961</name>
</gene>
<evidence type="ECO:0000256" key="1">
    <source>
        <dbReference type="ARBA" id="ARBA00009995"/>
    </source>
</evidence>
<dbReference type="InterPro" id="IPR050271">
    <property type="entry name" value="UDP-glycosyltransferase"/>
</dbReference>
<evidence type="ECO:0000313" key="4">
    <source>
        <dbReference type="EMBL" id="CAH2095519.1"/>
    </source>
</evidence>
<organism evidence="4 5">
    <name type="scientific">Euphydryas editha</name>
    <name type="common">Edith's checkerspot</name>
    <dbReference type="NCBI Taxonomy" id="104508"/>
    <lineage>
        <taxon>Eukaryota</taxon>
        <taxon>Metazoa</taxon>
        <taxon>Ecdysozoa</taxon>
        <taxon>Arthropoda</taxon>
        <taxon>Hexapoda</taxon>
        <taxon>Insecta</taxon>
        <taxon>Pterygota</taxon>
        <taxon>Neoptera</taxon>
        <taxon>Endopterygota</taxon>
        <taxon>Lepidoptera</taxon>
        <taxon>Glossata</taxon>
        <taxon>Ditrysia</taxon>
        <taxon>Papilionoidea</taxon>
        <taxon>Nymphalidae</taxon>
        <taxon>Nymphalinae</taxon>
        <taxon>Euphydryas</taxon>
    </lineage>
</organism>
<keyword evidence="2" id="KW-0328">Glycosyltransferase</keyword>
<evidence type="ECO:0000313" key="5">
    <source>
        <dbReference type="Proteomes" id="UP001153954"/>
    </source>
</evidence>
<dbReference type="PANTHER" id="PTHR48043">
    <property type="entry name" value="EG:EG0003.4 PROTEIN-RELATED"/>
    <property type="match status" value="1"/>
</dbReference>
<comment type="similarity">
    <text evidence="1">Belongs to the UDP-glycosyltransferase family.</text>
</comment>
<comment type="caution">
    <text evidence="4">The sequence shown here is derived from an EMBL/GenBank/DDBJ whole genome shotgun (WGS) entry which is preliminary data.</text>
</comment>
<dbReference type="Pfam" id="PF00201">
    <property type="entry name" value="UDPGT"/>
    <property type="match status" value="1"/>
</dbReference>
<dbReference type="GO" id="GO:0008194">
    <property type="term" value="F:UDP-glycosyltransferase activity"/>
    <property type="evidence" value="ECO:0007669"/>
    <property type="project" value="InterPro"/>
</dbReference>
<reference evidence="4" key="1">
    <citation type="submission" date="2022-03" db="EMBL/GenBank/DDBJ databases">
        <authorList>
            <person name="Tunstrom K."/>
        </authorList>
    </citation>
    <scope>NUCLEOTIDE SEQUENCE</scope>
</reference>
<dbReference type="PANTHER" id="PTHR48043:SF159">
    <property type="entry name" value="EG:EG0003.4 PROTEIN-RELATED"/>
    <property type="match status" value="1"/>
</dbReference>
<dbReference type="AlphaFoldDB" id="A0AAU9U9P8"/>
<sequence>MSSCFFSDHPNCMLVFMSHVVLLSTTETIHFAKPIIGIPVFGYQFSNIDRAVAKRCAKRVHLSYTMADGIKNAIDDILEDPK</sequence>
<dbReference type="SUPFAM" id="SSF53756">
    <property type="entry name" value="UDP-Glycosyltransferase/glycogen phosphorylase"/>
    <property type="match status" value="1"/>
</dbReference>
<evidence type="ECO:0000256" key="3">
    <source>
        <dbReference type="ARBA" id="ARBA00022679"/>
    </source>
</evidence>
<dbReference type="Proteomes" id="UP001153954">
    <property type="component" value="Unassembled WGS sequence"/>
</dbReference>
<dbReference type="EMBL" id="CAKOGL010000015">
    <property type="protein sequence ID" value="CAH2095519.1"/>
    <property type="molecule type" value="Genomic_DNA"/>
</dbReference>
<dbReference type="InterPro" id="IPR002213">
    <property type="entry name" value="UDP_glucos_trans"/>
</dbReference>
<name>A0AAU9U9P8_EUPED</name>
<keyword evidence="5" id="KW-1185">Reference proteome</keyword>
<dbReference type="Gene3D" id="3.40.50.2000">
    <property type="entry name" value="Glycogen Phosphorylase B"/>
    <property type="match status" value="1"/>
</dbReference>
<proteinExistence type="inferred from homology"/>
<keyword evidence="3" id="KW-0808">Transferase</keyword>
<accession>A0AAU9U9P8</accession>